<dbReference type="WBParaSite" id="maker-uti_cns_0008846-snap-gene-0.2-mRNA-1">
    <property type="protein sequence ID" value="maker-uti_cns_0008846-snap-gene-0.2-mRNA-1"/>
    <property type="gene ID" value="maker-uti_cns_0008846-snap-gene-0.2"/>
</dbReference>
<evidence type="ECO:0000256" key="3">
    <source>
        <dbReference type="ARBA" id="ARBA00022490"/>
    </source>
</evidence>
<reference evidence="7 8" key="1">
    <citation type="submission" date="2016-11" db="UniProtKB">
        <authorList>
            <consortium name="WormBaseParasite"/>
        </authorList>
    </citation>
    <scope>IDENTIFICATION</scope>
</reference>
<accession>A0A1I8HYW2</accession>
<comment type="subcellular location">
    <subcellularLocation>
        <location evidence="1">Cytoplasm</location>
        <location evidence="1">Cytoskeleton</location>
    </subcellularLocation>
</comment>
<dbReference type="WBParaSite" id="maker-uti_cns_0048249-snap-gene-0.4-mRNA-1">
    <property type="protein sequence ID" value="maker-uti_cns_0048249-snap-gene-0.4-mRNA-1"/>
    <property type="gene ID" value="maker-uti_cns_0048249-snap-gene-0.4"/>
</dbReference>
<evidence type="ECO:0000256" key="2">
    <source>
        <dbReference type="ARBA" id="ARBA00006084"/>
    </source>
</evidence>
<protein>
    <recommendedName>
        <fullName evidence="5">Actin-related protein 2/3 complex subunit 5</fullName>
    </recommendedName>
</protein>
<dbReference type="AlphaFoldDB" id="A0A1I8HYW2"/>
<evidence type="ECO:0000256" key="5">
    <source>
        <dbReference type="RuleBase" id="RU004301"/>
    </source>
</evidence>
<comment type="function">
    <text evidence="5">Functions as component of the Arp2/3 complex which is involved in regulation of actin polymerization and together with an activating nucleation-promoting factor (NPF) mediates the formation of branched actin networks. Arp2/3 complex plays a critical role in the control of cell morphogenesis via the modulation of cell polarity development.</text>
</comment>
<dbReference type="GO" id="GO:0005885">
    <property type="term" value="C:Arp2/3 protein complex"/>
    <property type="evidence" value="ECO:0007669"/>
    <property type="project" value="InterPro"/>
</dbReference>
<dbReference type="STRING" id="282301.A0A1I8HYW2"/>
<keyword evidence="4 5" id="KW-0206">Cytoskeleton</keyword>
<organism evidence="6 7">
    <name type="scientific">Macrostomum lignano</name>
    <dbReference type="NCBI Taxonomy" id="282301"/>
    <lineage>
        <taxon>Eukaryota</taxon>
        <taxon>Metazoa</taxon>
        <taxon>Spiralia</taxon>
        <taxon>Lophotrochozoa</taxon>
        <taxon>Platyhelminthes</taxon>
        <taxon>Rhabditophora</taxon>
        <taxon>Macrostomorpha</taxon>
        <taxon>Macrostomida</taxon>
        <taxon>Macrostomidae</taxon>
        <taxon>Macrostomum</taxon>
    </lineage>
</organism>
<dbReference type="InterPro" id="IPR006789">
    <property type="entry name" value="ARPC5"/>
</dbReference>
<evidence type="ECO:0000256" key="1">
    <source>
        <dbReference type="ARBA" id="ARBA00004245"/>
    </source>
</evidence>
<dbReference type="GO" id="GO:0030833">
    <property type="term" value="P:regulation of actin filament polymerization"/>
    <property type="evidence" value="ECO:0007669"/>
    <property type="project" value="InterPro"/>
</dbReference>
<evidence type="ECO:0000313" key="6">
    <source>
        <dbReference type="Proteomes" id="UP000095280"/>
    </source>
</evidence>
<sequence>MTNRSRDANFRRVDVDQYTGDDGGFAAADAAELDDAVSLAMSDAELADLLASNEATAALAALLAKAPVNARSQAVKDQALGQVLRVLMHVRGANGIESCIAALPEPLLDPLMKYIYRGFEVIQDNHAHLLTWHEKAVAKGQIGCVVRALTDRKRV</sequence>
<dbReference type="SUPFAM" id="SSF69103">
    <property type="entry name" value="Arp2/3 complex 16 kDa subunit ARPC5"/>
    <property type="match status" value="1"/>
</dbReference>
<dbReference type="InterPro" id="IPR036743">
    <property type="entry name" value="ARPC5_sf"/>
</dbReference>
<dbReference type="Pfam" id="PF04699">
    <property type="entry name" value="P16-Arc"/>
    <property type="match status" value="1"/>
</dbReference>
<dbReference type="WBParaSite" id="maker-uti_cns_0010917-snap-gene-0.6-mRNA-1">
    <property type="protein sequence ID" value="maker-uti_cns_0010917-snap-gene-0.6-mRNA-1"/>
    <property type="gene ID" value="maker-uti_cns_0010917-snap-gene-0.6"/>
</dbReference>
<keyword evidence="3" id="KW-0963">Cytoplasm</keyword>
<dbReference type="PANTHER" id="PTHR12644">
    <property type="entry name" value="ARP2/3 COMPLEX 16 KD SUBUNIT P16-ARC"/>
    <property type="match status" value="1"/>
</dbReference>
<dbReference type="Proteomes" id="UP000095280">
    <property type="component" value="Unplaced"/>
</dbReference>
<dbReference type="OrthoDB" id="429520at2759"/>
<proteinExistence type="inferred from homology"/>
<evidence type="ECO:0000256" key="4">
    <source>
        <dbReference type="ARBA" id="ARBA00023212"/>
    </source>
</evidence>
<evidence type="ECO:0000313" key="7">
    <source>
        <dbReference type="WBParaSite" id="maker-uti_cns_0008846-snap-gene-0.2-mRNA-1"/>
    </source>
</evidence>
<dbReference type="Gene3D" id="1.25.40.190">
    <property type="entry name" value="Actin-related protein 2/3 complex subunit 5"/>
    <property type="match status" value="1"/>
</dbReference>
<name>A0A1I8HYW2_9PLAT</name>
<dbReference type="GO" id="GO:0034314">
    <property type="term" value="P:Arp2/3 complex-mediated actin nucleation"/>
    <property type="evidence" value="ECO:0007669"/>
    <property type="project" value="InterPro"/>
</dbReference>
<keyword evidence="6" id="KW-1185">Reference proteome</keyword>
<evidence type="ECO:0000313" key="8">
    <source>
        <dbReference type="WBParaSite" id="maker-uti_cns_0010917-snap-gene-0.6-mRNA-1"/>
    </source>
</evidence>
<comment type="similarity">
    <text evidence="2 5">Belongs to the ARPC5 family.</text>
</comment>